<evidence type="ECO:0000313" key="5">
    <source>
        <dbReference type="Proteomes" id="UP000192582"/>
    </source>
</evidence>
<proteinExistence type="inferred from homology"/>
<protein>
    <recommendedName>
        <fullName evidence="6">Rad52/22 family double-strand break repair protein</fullName>
    </recommendedName>
</protein>
<dbReference type="Proteomes" id="UP000192582">
    <property type="component" value="Unassembled WGS sequence"/>
</dbReference>
<comment type="similarity">
    <text evidence="1">Belongs to the RAD52 family.</text>
</comment>
<dbReference type="EMBL" id="FWWU01000006">
    <property type="protein sequence ID" value="SMB82546.1"/>
    <property type="molecule type" value="Genomic_DNA"/>
</dbReference>
<gene>
    <name evidence="4" type="ORF">SAMN00790413_04056</name>
</gene>
<evidence type="ECO:0008006" key="6">
    <source>
        <dbReference type="Google" id="ProtNLM"/>
    </source>
</evidence>
<sequence length="202" mass="22132">MPSSERLSPELLYPQLKGQLAAPFPSARVCWKPQAFSRDRSSALMVAFIDARTVMERLDAVCPGGWTFDVKLFPGTPPTARGRLTVLGLTRSDVGEAGEGEAGTLKAAASDALKRCAVHFGVGRYLYDLPRCWVAWDEDRRAPAEPPTLPEWARPEDERSAGAPHVIGALETLRAGLPGDVAKLREVYRHLRAALDVLERTE</sequence>
<keyword evidence="2" id="KW-0227">DNA damage</keyword>
<evidence type="ECO:0000256" key="1">
    <source>
        <dbReference type="ARBA" id="ARBA00006638"/>
    </source>
</evidence>
<evidence type="ECO:0000256" key="2">
    <source>
        <dbReference type="ARBA" id="ARBA00022763"/>
    </source>
</evidence>
<dbReference type="GO" id="GO:0006281">
    <property type="term" value="P:DNA repair"/>
    <property type="evidence" value="ECO:0007669"/>
    <property type="project" value="UniProtKB-KW"/>
</dbReference>
<reference evidence="4 5" key="1">
    <citation type="submission" date="2017-04" db="EMBL/GenBank/DDBJ databases">
        <authorList>
            <person name="Afonso C.L."/>
            <person name="Miller P.J."/>
            <person name="Scott M.A."/>
            <person name="Spackman E."/>
            <person name="Goraichik I."/>
            <person name="Dimitrov K.M."/>
            <person name="Suarez D.L."/>
            <person name="Swayne D.E."/>
        </authorList>
    </citation>
    <scope>NUCLEOTIDE SEQUENCE [LARGE SCALE GENOMIC DNA]</scope>
    <source>
        <strain evidence="4 5">KR-140</strain>
    </source>
</reference>
<dbReference type="Pfam" id="PF04098">
    <property type="entry name" value="Rad52_Rad22"/>
    <property type="match status" value="1"/>
</dbReference>
<keyword evidence="5" id="KW-1185">Reference proteome</keyword>
<accession>A0A1W1UN81</accession>
<evidence type="ECO:0000313" key="4">
    <source>
        <dbReference type="EMBL" id="SMB82546.1"/>
    </source>
</evidence>
<dbReference type="AlphaFoldDB" id="A0A1W1UN81"/>
<evidence type="ECO:0000256" key="3">
    <source>
        <dbReference type="ARBA" id="ARBA00023204"/>
    </source>
</evidence>
<dbReference type="STRING" id="695939.SAMN00790413_04056"/>
<organism evidence="4 5">
    <name type="scientific">Deinococcus hopiensis KR-140</name>
    <dbReference type="NCBI Taxonomy" id="695939"/>
    <lineage>
        <taxon>Bacteria</taxon>
        <taxon>Thermotogati</taxon>
        <taxon>Deinococcota</taxon>
        <taxon>Deinococci</taxon>
        <taxon>Deinococcales</taxon>
        <taxon>Deinococcaceae</taxon>
        <taxon>Deinococcus</taxon>
    </lineage>
</organism>
<name>A0A1W1UN81_9DEIO</name>
<keyword evidence="3" id="KW-0234">DNA repair</keyword>
<dbReference type="InterPro" id="IPR041247">
    <property type="entry name" value="Rad52_fam"/>
</dbReference>